<gene>
    <name evidence="1" type="ORF">NW766_011862</name>
</gene>
<keyword evidence="2" id="KW-1185">Reference proteome</keyword>
<proteinExistence type="predicted"/>
<comment type="caution">
    <text evidence="1">The sequence shown here is derived from an EMBL/GenBank/DDBJ whole genome shotgun (WGS) entry which is preliminary data.</text>
</comment>
<reference evidence="1" key="1">
    <citation type="submission" date="2022-10" db="EMBL/GenBank/DDBJ databases">
        <title>Fusarium specimens isolated from Avocado Roots.</title>
        <authorList>
            <person name="Stajich J."/>
            <person name="Roper C."/>
            <person name="Heimlech-Rivalta G."/>
        </authorList>
    </citation>
    <scope>NUCLEOTIDE SEQUENCE</scope>
    <source>
        <strain evidence="1">CF00143</strain>
    </source>
</reference>
<accession>A0A9W8PG06</accession>
<dbReference type="OrthoDB" id="5100344at2759"/>
<organism evidence="1 2">
    <name type="scientific">Fusarium irregulare</name>
    <dbReference type="NCBI Taxonomy" id="2494466"/>
    <lineage>
        <taxon>Eukaryota</taxon>
        <taxon>Fungi</taxon>
        <taxon>Dikarya</taxon>
        <taxon>Ascomycota</taxon>
        <taxon>Pezizomycotina</taxon>
        <taxon>Sordariomycetes</taxon>
        <taxon>Hypocreomycetidae</taxon>
        <taxon>Hypocreales</taxon>
        <taxon>Nectriaceae</taxon>
        <taxon>Fusarium</taxon>
        <taxon>Fusarium incarnatum-equiseti species complex</taxon>
    </lineage>
</organism>
<dbReference type="Proteomes" id="UP001152130">
    <property type="component" value="Unassembled WGS sequence"/>
</dbReference>
<protein>
    <submittedName>
        <fullName evidence="1">Uncharacterized protein</fullName>
    </submittedName>
</protein>
<sequence length="256" mass="26567">MPLIRYLQAPCKPNTSTSEAATITSGSTAEATSTILAISSIALSETTTTVEVTTTTATSADVTTSTAAAEDTTTLTETSAATTLDTDTTTEAPAGERTYFLGASGGSLSGAQPQGTGQQGTFIAFDATAISGSSPRKFTVDSTGRLQDAETGAYVCAYYWSSPSTAYLPYVSYCGSGPVGGSQWQEYLTCQINNGNLACTAPVVFCSTDANDESTCPRAGGDPYDRFFTDSQKYWFIGSGSPANMSPISVSARKQR</sequence>
<dbReference type="AlphaFoldDB" id="A0A9W8PG06"/>
<name>A0A9W8PG06_9HYPO</name>
<evidence type="ECO:0000313" key="2">
    <source>
        <dbReference type="Proteomes" id="UP001152130"/>
    </source>
</evidence>
<dbReference type="EMBL" id="JAPDHF010000025">
    <property type="protein sequence ID" value="KAJ4004006.1"/>
    <property type="molecule type" value="Genomic_DNA"/>
</dbReference>
<evidence type="ECO:0000313" key="1">
    <source>
        <dbReference type="EMBL" id="KAJ4004006.1"/>
    </source>
</evidence>